<dbReference type="PaxDb" id="67767-A0A0J7K1R0"/>
<sequence length="424" mass="49108">MSDDENNTNDPQDKEAFENRPRLDRSPVRKDVRINTRSNKNVSSEEQYGIMAAENDLREQNNQLLEMLKELEKQRPIYSGESSRKQDGLVNVLGELARRIEAMEARDKEIEGNKRRVEDKDSRVKASPIDKDSASSVVKVGENAFVNAKLPRGGWLKNPFEELTFKGRTDPQNPMKFLRRFEKIARYEGVGKNDQLYYFGRCMRGTASNWFDVRDPDDIDEAIDSFTDYFWGEEQQARFREDIYNGRYKSEVGTTMAEYALNLSKQAKYLKPPMSEHEVIRCVKRHFGASVAREIRPTTVKSIEEFVTLLDELEYEQKRTQRLNFRGRDTANDSNTGAKRTNAYGSNNNTNKETNTRGRAENANANANNRAARPYTRYDNRDNANKAVRPYTRGEAFNTREEDRDRVPNTTKTVETRNTETDHD</sequence>
<gene>
    <name evidence="2" type="ORF">RF55_17843</name>
</gene>
<dbReference type="Proteomes" id="UP000036403">
    <property type="component" value="Unassembled WGS sequence"/>
</dbReference>
<dbReference type="STRING" id="67767.A0A0J7K1R0"/>
<dbReference type="EMBL" id="LBMM01016571">
    <property type="protein sequence ID" value="KMQ84388.1"/>
    <property type="molecule type" value="Genomic_DNA"/>
</dbReference>
<feature type="region of interest" description="Disordered" evidence="1">
    <location>
        <begin position="1"/>
        <end position="45"/>
    </location>
</feature>
<feature type="compositionally biased region" description="Polar residues" evidence="1">
    <location>
        <begin position="35"/>
        <end position="45"/>
    </location>
</feature>
<evidence type="ECO:0000313" key="2">
    <source>
        <dbReference type="EMBL" id="KMQ84388.1"/>
    </source>
</evidence>
<feature type="compositionally biased region" description="Basic and acidic residues" evidence="1">
    <location>
        <begin position="11"/>
        <end position="34"/>
    </location>
</feature>
<proteinExistence type="predicted"/>
<feature type="compositionally biased region" description="Low complexity" evidence="1">
    <location>
        <begin position="361"/>
        <end position="373"/>
    </location>
</feature>
<evidence type="ECO:0000313" key="3">
    <source>
        <dbReference type="Proteomes" id="UP000036403"/>
    </source>
</evidence>
<feature type="compositionally biased region" description="Basic and acidic residues" evidence="1">
    <location>
        <begin position="398"/>
        <end position="407"/>
    </location>
</feature>
<feature type="region of interest" description="Disordered" evidence="1">
    <location>
        <begin position="325"/>
        <end position="424"/>
    </location>
</feature>
<dbReference type="OrthoDB" id="7555401at2759"/>
<accession>A0A0J7K1R0</accession>
<feature type="region of interest" description="Disordered" evidence="1">
    <location>
        <begin position="109"/>
        <end position="128"/>
    </location>
</feature>
<organism evidence="2 3">
    <name type="scientific">Lasius niger</name>
    <name type="common">Black garden ant</name>
    <dbReference type="NCBI Taxonomy" id="67767"/>
    <lineage>
        <taxon>Eukaryota</taxon>
        <taxon>Metazoa</taxon>
        <taxon>Ecdysozoa</taxon>
        <taxon>Arthropoda</taxon>
        <taxon>Hexapoda</taxon>
        <taxon>Insecta</taxon>
        <taxon>Pterygota</taxon>
        <taxon>Neoptera</taxon>
        <taxon>Endopterygota</taxon>
        <taxon>Hymenoptera</taxon>
        <taxon>Apocrita</taxon>
        <taxon>Aculeata</taxon>
        <taxon>Formicoidea</taxon>
        <taxon>Formicidae</taxon>
        <taxon>Formicinae</taxon>
        <taxon>Lasius</taxon>
        <taxon>Lasius</taxon>
    </lineage>
</organism>
<evidence type="ECO:0000256" key="1">
    <source>
        <dbReference type="SAM" id="MobiDB-lite"/>
    </source>
</evidence>
<reference evidence="2 3" key="1">
    <citation type="submission" date="2015-04" db="EMBL/GenBank/DDBJ databases">
        <title>Lasius niger genome sequencing.</title>
        <authorList>
            <person name="Konorov E.A."/>
            <person name="Nikitin M.A."/>
            <person name="Kirill M.V."/>
            <person name="Chang P."/>
        </authorList>
    </citation>
    <scope>NUCLEOTIDE SEQUENCE [LARGE SCALE GENOMIC DNA]</scope>
    <source>
        <tissue evidence="2">Whole</tissue>
    </source>
</reference>
<comment type="caution">
    <text evidence="2">The sequence shown here is derived from an EMBL/GenBank/DDBJ whole genome shotgun (WGS) entry which is preliminary data.</text>
</comment>
<keyword evidence="3" id="KW-1185">Reference proteome</keyword>
<name>A0A0J7K1R0_LASNI</name>
<protein>
    <submittedName>
        <fullName evidence="2">S68305 gag polyprotein</fullName>
    </submittedName>
</protein>
<feature type="compositionally biased region" description="Polar residues" evidence="1">
    <location>
        <begin position="332"/>
        <end position="353"/>
    </location>
</feature>
<feature type="compositionally biased region" description="Basic and acidic residues" evidence="1">
    <location>
        <begin position="414"/>
        <end position="424"/>
    </location>
</feature>
<dbReference type="AlphaFoldDB" id="A0A0J7K1R0"/>